<dbReference type="GO" id="GO:0016491">
    <property type="term" value="F:oxidoreductase activity"/>
    <property type="evidence" value="ECO:0007669"/>
    <property type="project" value="UniProtKB-KW"/>
</dbReference>
<keyword evidence="2" id="KW-0521">NADP</keyword>
<dbReference type="PANTHER" id="PTHR24320">
    <property type="entry name" value="RETINOL DEHYDROGENASE"/>
    <property type="match status" value="1"/>
</dbReference>
<gene>
    <name evidence="4" type="ORF">BDV33DRAFT_187896</name>
</gene>
<organism evidence="4 5">
    <name type="scientific">Aspergillus novoparasiticus</name>
    <dbReference type="NCBI Taxonomy" id="986946"/>
    <lineage>
        <taxon>Eukaryota</taxon>
        <taxon>Fungi</taxon>
        <taxon>Dikarya</taxon>
        <taxon>Ascomycota</taxon>
        <taxon>Pezizomycotina</taxon>
        <taxon>Eurotiomycetes</taxon>
        <taxon>Eurotiomycetidae</taxon>
        <taxon>Eurotiales</taxon>
        <taxon>Aspergillaceae</taxon>
        <taxon>Aspergillus</taxon>
        <taxon>Aspergillus subgen. Circumdati</taxon>
    </lineage>
</organism>
<dbReference type="AlphaFoldDB" id="A0A5N6F7A6"/>
<proteinExistence type="inferred from homology"/>
<keyword evidence="5" id="KW-1185">Reference proteome</keyword>
<dbReference type="PRINTS" id="PR00081">
    <property type="entry name" value="GDHRDH"/>
</dbReference>
<sequence>MKGIQFEPDQDIPDLTGKVILVTGANTRIFLAARSKAKAQEAITELKKSLPRFNPSILFLQLNLPSFQSIKATVKTFHASSNRLDFLINNAGIMATPPGRTEDGYEIQFGTNHMGHALLTRLLLPTLKYTATIASDVRVVFLSSSLHSSAPKEGYFLDDRLKTPMPDISTWTLYGQSKLANIHFCRALAQRNPEIKFVSIHPGLVKTNLGTEFMSGSNFVVSAALKFAMRFTTVDVREGAFNSLWAATNPAAESGVFYYPVGVTGKDSELAKYEKLCEQLWEYTEKELRPYLD</sequence>
<dbReference type="PANTHER" id="PTHR24320:SF282">
    <property type="entry name" value="WW DOMAIN-CONTAINING OXIDOREDUCTASE"/>
    <property type="match status" value="1"/>
</dbReference>
<evidence type="ECO:0000256" key="1">
    <source>
        <dbReference type="ARBA" id="ARBA00006484"/>
    </source>
</evidence>
<evidence type="ECO:0000313" key="4">
    <source>
        <dbReference type="EMBL" id="KAB8224933.1"/>
    </source>
</evidence>
<name>A0A5N6F7A6_9EURO</name>
<dbReference type="SUPFAM" id="SSF51735">
    <property type="entry name" value="NAD(P)-binding Rossmann-fold domains"/>
    <property type="match status" value="1"/>
</dbReference>
<evidence type="ECO:0000256" key="3">
    <source>
        <dbReference type="ARBA" id="ARBA00023002"/>
    </source>
</evidence>
<dbReference type="Pfam" id="PF00106">
    <property type="entry name" value="adh_short"/>
    <property type="match status" value="1"/>
</dbReference>
<evidence type="ECO:0000313" key="5">
    <source>
        <dbReference type="Proteomes" id="UP000326799"/>
    </source>
</evidence>
<evidence type="ECO:0000256" key="2">
    <source>
        <dbReference type="ARBA" id="ARBA00022857"/>
    </source>
</evidence>
<dbReference type="InterPro" id="IPR002347">
    <property type="entry name" value="SDR_fam"/>
</dbReference>
<dbReference type="Gene3D" id="3.40.50.720">
    <property type="entry name" value="NAD(P)-binding Rossmann-like Domain"/>
    <property type="match status" value="1"/>
</dbReference>
<dbReference type="EMBL" id="ML733397">
    <property type="protein sequence ID" value="KAB8224933.1"/>
    <property type="molecule type" value="Genomic_DNA"/>
</dbReference>
<keyword evidence="3" id="KW-0560">Oxidoreductase</keyword>
<dbReference type="Proteomes" id="UP000326799">
    <property type="component" value="Unassembled WGS sequence"/>
</dbReference>
<protein>
    <submittedName>
        <fullName evidence="4">Uncharacterized protein</fullName>
    </submittedName>
</protein>
<accession>A0A5N6F7A6</accession>
<reference evidence="4 5" key="1">
    <citation type="submission" date="2019-04" db="EMBL/GenBank/DDBJ databases">
        <title>Fungal friends and foes A comparative genomics study of 23 Aspergillus species from section Flavi.</title>
        <authorList>
            <consortium name="DOE Joint Genome Institute"/>
            <person name="Kjaerbolling I."/>
            <person name="Vesth T.C."/>
            <person name="Frisvad J.C."/>
            <person name="Nybo J.L."/>
            <person name="Theobald S."/>
            <person name="Kildgaard S."/>
            <person name="Petersen T.I."/>
            <person name="Kuo A."/>
            <person name="Sato A."/>
            <person name="Lyhne E.K."/>
            <person name="Kogle M.E."/>
            <person name="Wiebenga A."/>
            <person name="Kun R.S."/>
            <person name="Lubbers R.J."/>
            <person name="Makela M.R."/>
            <person name="Barry K."/>
            <person name="Chovatia M."/>
            <person name="Clum A."/>
            <person name="Daum C."/>
            <person name="Haridas S."/>
            <person name="He G."/>
            <person name="LaButti K."/>
            <person name="Lipzen A."/>
            <person name="Mondo S."/>
            <person name="Pangilinan J."/>
            <person name="Riley R."/>
            <person name="Salamov A."/>
            <person name="Simmons B.A."/>
            <person name="Magnuson J.K."/>
            <person name="Henrissat B."/>
            <person name="Mortensen U.H."/>
            <person name="Larsen T.O."/>
            <person name="De vries R.P."/>
            <person name="Grigoriev I.V."/>
            <person name="Machida M."/>
            <person name="Baker S.E."/>
            <person name="Andersen M.R."/>
        </authorList>
    </citation>
    <scope>NUCLEOTIDE SEQUENCE [LARGE SCALE GENOMIC DNA]</scope>
    <source>
        <strain evidence="4 5">CBS 126849</strain>
    </source>
</reference>
<comment type="similarity">
    <text evidence="1">Belongs to the short-chain dehydrogenases/reductases (SDR) family.</text>
</comment>
<dbReference type="InterPro" id="IPR036291">
    <property type="entry name" value="NAD(P)-bd_dom_sf"/>
</dbReference>